<dbReference type="InterPro" id="IPR007555">
    <property type="entry name" value="DUF499"/>
</dbReference>
<feature type="compositionally biased region" description="Pro residues" evidence="1">
    <location>
        <begin position="1024"/>
        <end position="1045"/>
    </location>
</feature>
<dbReference type="Proteomes" id="UP000637720">
    <property type="component" value="Unassembled WGS sequence"/>
</dbReference>
<reference evidence="3" key="1">
    <citation type="journal article" date="2014" name="Int. J. Syst. Evol. Microbiol.">
        <title>Complete genome sequence of Corynebacterium casei LMG S-19264T (=DSM 44701T), isolated from a smear-ripened cheese.</title>
        <authorList>
            <consortium name="US DOE Joint Genome Institute (JGI-PGF)"/>
            <person name="Walter F."/>
            <person name="Albersmeier A."/>
            <person name="Kalinowski J."/>
            <person name="Ruckert C."/>
        </authorList>
    </citation>
    <scope>NUCLEOTIDE SEQUENCE</scope>
    <source>
        <strain evidence="3">JCM 14719</strain>
    </source>
</reference>
<name>A0A8J3BD24_9BACI</name>
<dbReference type="InterPro" id="IPR041650">
    <property type="entry name" value="HEPN_Swt1"/>
</dbReference>
<protein>
    <recommendedName>
        <fullName evidence="2">Swt1-like HEPN domain-containing protein</fullName>
    </recommendedName>
</protein>
<dbReference type="Pfam" id="PF18731">
    <property type="entry name" value="HEPN_Swt1"/>
    <property type="match status" value="1"/>
</dbReference>
<gene>
    <name evidence="3" type="ORF">GCM10007043_06790</name>
</gene>
<feature type="domain" description="Swt1-like HEPN" evidence="2">
    <location>
        <begin position="11"/>
        <end position="131"/>
    </location>
</feature>
<keyword evidence="4" id="KW-1185">Reference proteome</keyword>
<proteinExistence type="predicted"/>
<feature type="region of interest" description="Disordered" evidence="1">
    <location>
        <begin position="990"/>
        <end position="1045"/>
    </location>
</feature>
<dbReference type="EMBL" id="BMOF01000008">
    <property type="protein sequence ID" value="GGJ95630.1"/>
    <property type="molecule type" value="Genomic_DNA"/>
</dbReference>
<feature type="compositionally biased region" description="Basic and acidic residues" evidence="1">
    <location>
        <begin position="990"/>
        <end position="1000"/>
    </location>
</feature>
<reference evidence="3" key="2">
    <citation type="submission" date="2020-09" db="EMBL/GenBank/DDBJ databases">
        <authorList>
            <person name="Sun Q."/>
            <person name="Ohkuma M."/>
        </authorList>
    </citation>
    <scope>NUCLEOTIDE SEQUENCE</scope>
    <source>
        <strain evidence="3">JCM 14719</strain>
    </source>
</reference>
<sequence length="1124" mass="127322">MATSNRERVGKGLEILQEALGDYLRSRLKAHFGRGWFVEGVEPHLTGTVGIDAIRHEGPDDEKFAKLDVQALLIVMWNNWRTLFAGQFGHSERSYVSELREVRNQWAHQQPFSTGDALRALDTMHRLLTAIRSPRADEVGKMVRDLQLVLLREEERKLAQQRTLEPTRVEAHAHLKPWREVATPHDDVAQGRFQEAEFACDLAQVIAGEAEPEYQDPTEFFRRTYLTEGLREVLKLAILRLTGKGGAPVVQLQTSFGGGKTHTMLALYHLFGGEVRLSEVPDLAELVREVDEDLPVANRAVIVGTKLSPTEPRVYPDGVVTHTLWGEIAYQLGGKEAYELVRREDETGIAPGSDKVKELLFRYGPALILIDEWVAFVRNLYHPDADLRLPAGSFDANLTFVQTLTEGAKRVKDALVVASIPQSDIEVGGEGGRAALERLQHTFGRLETIWKPATREESMEIVRRRLFKHIDEEARDKVVREFIAFYRNNRTLFPSHVQEREYERRFRMAYPIHPELFDRLYEDWSTLERFQRTRGVLRFMALVIHRLWQVGDRSVVILPGTLPLDSQQVASELTKVLEYGWHPVLDADVDGEQSRAHQLDLANPHFGRLSACRRVARTIFLGTAPHGTQTSGTRGIEEGRILLGCVLPGEQVHVFGDALRRLQEELTYLYADGRRYWFSTRATVNRVAQERAGQWTDQDVEAEIIRRLREHVKREKGPFHAVHVAPYDGQEVADEPAVRLVILPPREAHRKGLEETRALQLAARILEERGNMPRLYRNMLVFLATDAGRWDSLAQAVRLYLAWKSVEEDSEQLNLDMHQQHMVKSQIRHWDQTVNVRLQEAYDWLLVPTQDGIGPVQWEALRLAGTGGENLAVRAGNKMEESGHLVLSFHPQLLAGELQTWLWRDHRHLPIQEVWTCYARYLYLSRLRDASVLKRAVEEGLASKEHFGYAKAAHDDGTYEGFMFGIIGARISVKEGVLIRPDVARAYEETLKKRDGKHDDEHDDNEGTGGDKDPGGSGGGAVDPPGPGPGPRPIDPPVDPPIVPPPPKVRRLNLFANVPPERLIGKSSEIFQEVLTHLLSLDGAEVEVNLDITVRIPNGLPGHVRRVINENARVLGVQVVEYEE</sequence>
<dbReference type="AlphaFoldDB" id="A0A8J3BD24"/>
<organism evidence="3 4">
    <name type="scientific">Calditerricola satsumensis</name>
    <dbReference type="NCBI Taxonomy" id="373054"/>
    <lineage>
        <taxon>Bacteria</taxon>
        <taxon>Bacillati</taxon>
        <taxon>Bacillota</taxon>
        <taxon>Bacilli</taxon>
        <taxon>Bacillales</taxon>
        <taxon>Bacillaceae</taxon>
        <taxon>Calditerricola</taxon>
    </lineage>
</organism>
<evidence type="ECO:0000256" key="1">
    <source>
        <dbReference type="SAM" id="MobiDB-lite"/>
    </source>
</evidence>
<evidence type="ECO:0000259" key="2">
    <source>
        <dbReference type="Pfam" id="PF18731"/>
    </source>
</evidence>
<dbReference type="Pfam" id="PF04465">
    <property type="entry name" value="DUF499"/>
    <property type="match status" value="1"/>
</dbReference>
<evidence type="ECO:0000313" key="4">
    <source>
        <dbReference type="Proteomes" id="UP000637720"/>
    </source>
</evidence>
<comment type="caution">
    <text evidence="3">The sequence shown here is derived from an EMBL/GenBank/DDBJ whole genome shotgun (WGS) entry which is preliminary data.</text>
</comment>
<dbReference type="RefSeq" id="WP_188816795.1">
    <property type="nucleotide sequence ID" value="NZ_BMOF01000008.1"/>
</dbReference>
<accession>A0A8J3BD24</accession>
<evidence type="ECO:0000313" key="3">
    <source>
        <dbReference type="EMBL" id="GGJ95630.1"/>
    </source>
</evidence>